<sequence length="144" mass="16805">MFEGSVLDIDWFDVVGRLPGPYLFVSEAVLLYLVEGQVQEVLRNLVDRFPGMTMLFDTGGRDMMNNQDMNPVFQAIPARMRWVCDHPADLERWGLRWVESRTLAQPQPRIARTWPRRYRAGLPLLARIAPAIVNTYKLNRFELR</sequence>
<dbReference type="AlphaFoldDB" id="A0A660CD48"/>
<name>A0A660CD48_9PSEU</name>
<gene>
    <name evidence="1" type="ORF">JD82_02169</name>
</gene>
<dbReference type="Gene3D" id="3.40.50.150">
    <property type="entry name" value="Vaccinia Virus protein VP39"/>
    <property type="match status" value="1"/>
</dbReference>
<dbReference type="Proteomes" id="UP000317303">
    <property type="component" value="Unassembled WGS sequence"/>
</dbReference>
<comment type="caution">
    <text evidence="1">The sequence shown here is derived from an EMBL/GenBank/DDBJ whole genome shotgun (WGS) entry which is preliminary data.</text>
</comment>
<dbReference type="InterPro" id="IPR029063">
    <property type="entry name" value="SAM-dependent_MTases_sf"/>
</dbReference>
<evidence type="ECO:0000313" key="2">
    <source>
        <dbReference type="Proteomes" id="UP000317303"/>
    </source>
</evidence>
<dbReference type="EMBL" id="VLJV01000001">
    <property type="protein sequence ID" value="TWH20324.1"/>
    <property type="molecule type" value="Genomic_DNA"/>
</dbReference>
<keyword evidence="2" id="KW-1185">Reference proteome</keyword>
<reference evidence="1 2" key="1">
    <citation type="submission" date="2019-07" db="EMBL/GenBank/DDBJ databases">
        <title>R&amp;d 2014.</title>
        <authorList>
            <person name="Klenk H.-P."/>
        </authorList>
    </citation>
    <scope>NUCLEOTIDE SEQUENCE [LARGE SCALE GENOMIC DNA]</scope>
    <source>
        <strain evidence="1 2">DSM 43194</strain>
    </source>
</reference>
<proteinExistence type="predicted"/>
<dbReference type="SUPFAM" id="SSF53335">
    <property type="entry name" value="S-adenosyl-L-methionine-dependent methyltransferases"/>
    <property type="match status" value="1"/>
</dbReference>
<evidence type="ECO:0008006" key="3">
    <source>
        <dbReference type="Google" id="ProtNLM"/>
    </source>
</evidence>
<evidence type="ECO:0000313" key="1">
    <source>
        <dbReference type="EMBL" id="TWH20324.1"/>
    </source>
</evidence>
<accession>A0A660CD48</accession>
<protein>
    <recommendedName>
        <fullName evidence="3">Leucine carboxyl methyltransferase</fullName>
    </recommendedName>
</protein>
<organism evidence="1 2">
    <name type="scientific">Prauserella rugosa</name>
    <dbReference type="NCBI Taxonomy" id="43354"/>
    <lineage>
        <taxon>Bacteria</taxon>
        <taxon>Bacillati</taxon>
        <taxon>Actinomycetota</taxon>
        <taxon>Actinomycetes</taxon>
        <taxon>Pseudonocardiales</taxon>
        <taxon>Pseudonocardiaceae</taxon>
        <taxon>Prauserella</taxon>
    </lineage>
</organism>